<dbReference type="AlphaFoldDB" id="A0A4S4MV46"/>
<evidence type="ECO:0000313" key="4">
    <source>
        <dbReference type="EMBL" id="THH29208.1"/>
    </source>
</evidence>
<feature type="transmembrane region" description="Helical" evidence="2">
    <location>
        <begin position="81"/>
        <end position="103"/>
    </location>
</feature>
<feature type="transmembrane region" description="Helical" evidence="2">
    <location>
        <begin position="50"/>
        <end position="69"/>
    </location>
</feature>
<feature type="region of interest" description="Disordered" evidence="1">
    <location>
        <begin position="647"/>
        <end position="668"/>
    </location>
</feature>
<evidence type="ECO:0000259" key="3">
    <source>
        <dbReference type="Pfam" id="PF20153"/>
    </source>
</evidence>
<keyword evidence="5" id="KW-1185">Reference proteome</keyword>
<protein>
    <recommendedName>
        <fullName evidence="3">DUF6535 domain-containing protein</fullName>
    </recommendedName>
</protein>
<reference evidence="4 5" key="1">
    <citation type="submission" date="2019-02" db="EMBL/GenBank/DDBJ databases">
        <title>Genome sequencing of the rare red list fungi Antrodiella citrinella (Flaviporus citrinellus).</title>
        <authorList>
            <person name="Buettner E."/>
            <person name="Kellner H."/>
        </authorList>
    </citation>
    <scope>NUCLEOTIDE SEQUENCE [LARGE SCALE GENOMIC DNA]</scope>
    <source>
        <strain evidence="4 5">DSM 108506</strain>
    </source>
</reference>
<name>A0A4S4MV46_9APHY</name>
<sequence>MLEYVSTGRRRREASVDAATESPGWTILMEKGTAHDGRIMHNWNDEIETLLFFSGLFSAVITAFIIETYRLLQPDTDSMTVILLQQISAQLVLMANGTTSIALPPPLSQQTFEPTTSAVLINTLWFSSLVFSLVAASFGMLVRQWLREYADGQQSSPRAFTRIRQYRYRGLTRWGVFHIMAIVPVILQVALVLFLLGLVIFLRPLNFIVFFLVTILVGMWLSVYTFTTAAPAFFPDCPYKSPQARIFYMCVEHARLLFKNVLSVAFHWLSPLEEHRYKVVDLEETLTALEGDHEATPDAVITPHQHKATFTDASTWEVREINVRHSLESDIDALVGIDDQLRNDTYLEEILAPCLTNLSGVHVAQCITQILQSRLGISTKTRSGTPSVIALNDNLILEKMHSVPVAPLTTMTHILVDALDREVHLPISTKYDVVSTQPEDDSYLGLWVETALKFLSKAVLRLKNKKQEESDIERHKTKIDLFRKRFCVILLRMLRYPSRSNNRSLSSHAFECFTQDPTLLLPELSGAEALQINVTHLLSIILSTGKETAGTGKTATIPLRWATACLGLMSILPTEAVRRHAPAFATVIRKHTPHILASNLNAHAGGGDTGTDTSYPYVHLCHQFAQRLHHKSPGICDSLRPYLVLPDEQQEESPKTNVSMHSTLSGPR</sequence>
<feature type="transmembrane region" description="Helical" evidence="2">
    <location>
        <begin position="207"/>
        <end position="234"/>
    </location>
</feature>
<organism evidence="4 5">
    <name type="scientific">Antrodiella citrinella</name>
    <dbReference type="NCBI Taxonomy" id="2447956"/>
    <lineage>
        <taxon>Eukaryota</taxon>
        <taxon>Fungi</taxon>
        <taxon>Dikarya</taxon>
        <taxon>Basidiomycota</taxon>
        <taxon>Agaricomycotina</taxon>
        <taxon>Agaricomycetes</taxon>
        <taxon>Polyporales</taxon>
        <taxon>Steccherinaceae</taxon>
        <taxon>Antrodiella</taxon>
    </lineage>
</organism>
<dbReference type="Proteomes" id="UP000308730">
    <property type="component" value="Unassembled WGS sequence"/>
</dbReference>
<feature type="transmembrane region" description="Helical" evidence="2">
    <location>
        <begin position="123"/>
        <end position="142"/>
    </location>
</feature>
<dbReference type="OrthoDB" id="3185525at2759"/>
<keyword evidence="2" id="KW-1133">Transmembrane helix</keyword>
<feature type="domain" description="DUF6535" evidence="3">
    <location>
        <begin position="25"/>
        <end position="202"/>
    </location>
</feature>
<evidence type="ECO:0000256" key="2">
    <source>
        <dbReference type="SAM" id="Phobius"/>
    </source>
</evidence>
<keyword evidence="2" id="KW-0472">Membrane</keyword>
<dbReference type="EMBL" id="SGPM01000134">
    <property type="protein sequence ID" value="THH29208.1"/>
    <property type="molecule type" value="Genomic_DNA"/>
</dbReference>
<dbReference type="InterPro" id="IPR045338">
    <property type="entry name" value="DUF6535"/>
</dbReference>
<feature type="compositionally biased region" description="Polar residues" evidence="1">
    <location>
        <begin position="655"/>
        <end position="668"/>
    </location>
</feature>
<proteinExistence type="predicted"/>
<feature type="transmembrane region" description="Helical" evidence="2">
    <location>
        <begin position="174"/>
        <end position="201"/>
    </location>
</feature>
<accession>A0A4S4MV46</accession>
<dbReference type="Pfam" id="PF20153">
    <property type="entry name" value="DUF6535"/>
    <property type="match status" value="1"/>
</dbReference>
<keyword evidence="2" id="KW-0812">Transmembrane</keyword>
<evidence type="ECO:0000256" key="1">
    <source>
        <dbReference type="SAM" id="MobiDB-lite"/>
    </source>
</evidence>
<gene>
    <name evidence="4" type="ORF">EUX98_g4978</name>
</gene>
<evidence type="ECO:0000313" key="5">
    <source>
        <dbReference type="Proteomes" id="UP000308730"/>
    </source>
</evidence>
<comment type="caution">
    <text evidence="4">The sequence shown here is derived from an EMBL/GenBank/DDBJ whole genome shotgun (WGS) entry which is preliminary data.</text>
</comment>